<keyword evidence="1" id="KW-0813">Transport</keyword>
<dbReference type="STRING" id="857290.HMPREF9156_00021"/>
<accession>J0LN39</accession>
<dbReference type="eggNOG" id="COG4608">
    <property type="taxonomic scope" value="Bacteria"/>
</dbReference>
<dbReference type="InterPro" id="IPR017871">
    <property type="entry name" value="ABC_transporter-like_CS"/>
</dbReference>
<keyword evidence="2" id="KW-0547">Nucleotide-binding</keyword>
<dbReference type="Pfam" id="PF00005">
    <property type="entry name" value="ABC_tran"/>
    <property type="match status" value="1"/>
</dbReference>
<sequence>MAVYESSRNADTPLIEAIGLNKVFIRSGKQITAARDVSLSVRYGESVAIVGESGSGKTTAVRMALGLEQPDSGQVFYNGGNIRKKKCRDGLRSVTGLIFQNPYSSMDPRWTAGQIVEEPLVLRGGLSRKEMDDKACDSLAAVGLDPSDFMGRFPQDMSGGQAQRVAIARALVSGPKLLVADEPMSAVDVSGRLKIVKVFNKLRAQGISMLMVLHDLGLAQQLADTVVVMHNGKVIETGPSSQVLGHPLQPYTRELIAAAQWDVRQPEARV</sequence>
<dbReference type="GO" id="GO:0005524">
    <property type="term" value="F:ATP binding"/>
    <property type="evidence" value="ECO:0007669"/>
    <property type="project" value="UniProtKB-KW"/>
</dbReference>
<dbReference type="PROSITE" id="PS00211">
    <property type="entry name" value="ABC_TRANSPORTER_1"/>
    <property type="match status" value="1"/>
</dbReference>
<dbReference type="HOGENOM" id="CLU_000604_1_23_11"/>
<dbReference type="OrthoDB" id="8481147at2"/>
<dbReference type="GO" id="GO:0055085">
    <property type="term" value="P:transmembrane transport"/>
    <property type="evidence" value="ECO:0007669"/>
    <property type="project" value="UniProtKB-ARBA"/>
</dbReference>
<reference evidence="5 6" key="1">
    <citation type="submission" date="2012-01" db="EMBL/GenBank/DDBJ databases">
        <title>The Genome Sequence of Scardovia wiggsiae F0424.</title>
        <authorList>
            <consortium name="The Broad Institute Genome Sequencing Platform"/>
            <person name="Earl A."/>
            <person name="Ward D."/>
            <person name="Feldgarden M."/>
            <person name="Gevers D."/>
            <person name="Izard J."/>
            <person name="Ganesan A."/>
            <person name="Baranova O.V."/>
            <person name="Blanton J.M."/>
            <person name="Tanner A.C."/>
            <person name="Mathney J."/>
            <person name="Dewhirst F.E."/>
            <person name="Young S.K."/>
            <person name="Zeng Q."/>
            <person name="Gargeya S."/>
            <person name="Fitzgerald M."/>
            <person name="Haas B."/>
            <person name="Abouelleil A."/>
            <person name="Alvarado L."/>
            <person name="Arachchi H.M."/>
            <person name="Berlin A."/>
            <person name="Chapman S.B."/>
            <person name="Gearin G."/>
            <person name="Goldberg J."/>
            <person name="Griggs A."/>
            <person name="Gujja S."/>
            <person name="Hansen M."/>
            <person name="Heiman D."/>
            <person name="Howarth C."/>
            <person name="Larimer J."/>
            <person name="Lui A."/>
            <person name="MacDonald P.J.P."/>
            <person name="McCowen C."/>
            <person name="Montmayeur A."/>
            <person name="Murphy C."/>
            <person name="Neiman D."/>
            <person name="Pearson M."/>
            <person name="Priest M."/>
            <person name="Roberts A."/>
            <person name="Saif S."/>
            <person name="Shea T."/>
            <person name="Sisk P."/>
            <person name="Stolte C."/>
            <person name="Sykes S."/>
            <person name="Wortman J."/>
            <person name="Nusbaum C."/>
            <person name="Birren B."/>
        </authorList>
    </citation>
    <scope>NUCLEOTIDE SEQUENCE [LARGE SCALE GENOMIC DNA]</scope>
    <source>
        <strain evidence="5 6">F0424</strain>
    </source>
</reference>
<dbReference type="RefSeq" id="WP_007147089.1">
    <property type="nucleotide sequence ID" value="NZ_AKCI01000001.1"/>
</dbReference>
<proteinExistence type="predicted"/>
<dbReference type="SMART" id="SM00382">
    <property type="entry name" value="AAA"/>
    <property type="match status" value="1"/>
</dbReference>
<organism evidence="5 6">
    <name type="scientific">Scardovia wiggsiae F0424</name>
    <dbReference type="NCBI Taxonomy" id="857290"/>
    <lineage>
        <taxon>Bacteria</taxon>
        <taxon>Bacillati</taxon>
        <taxon>Actinomycetota</taxon>
        <taxon>Actinomycetes</taxon>
        <taxon>Bifidobacteriales</taxon>
        <taxon>Bifidobacteriaceae</taxon>
        <taxon>Scardovia</taxon>
    </lineage>
</organism>
<dbReference type="Proteomes" id="UP000006415">
    <property type="component" value="Unassembled WGS sequence"/>
</dbReference>
<dbReference type="CDD" id="cd03257">
    <property type="entry name" value="ABC_NikE_OppD_transporters"/>
    <property type="match status" value="1"/>
</dbReference>
<evidence type="ECO:0000256" key="3">
    <source>
        <dbReference type="ARBA" id="ARBA00022840"/>
    </source>
</evidence>
<dbReference type="PANTHER" id="PTHR43776">
    <property type="entry name" value="TRANSPORT ATP-BINDING PROTEIN"/>
    <property type="match status" value="1"/>
</dbReference>
<comment type="caution">
    <text evidence="5">The sequence shown here is derived from an EMBL/GenBank/DDBJ whole genome shotgun (WGS) entry which is preliminary data.</text>
</comment>
<feature type="domain" description="ABC transporter" evidence="4">
    <location>
        <begin position="18"/>
        <end position="256"/>
    </location>
</feature>
<dbReference type="Gene3D" id="3.40.50.300">
    <property type="entry name" value="P-loop containing nucleotide triphosphate hydrolases"/>
    <property type="match status" value="1"/>
</dbReference>
<protein>
    <recommendedName>
        <fullName evidence="4">ABC transporter domain-containing protein</fullName>
    </recommendedName>
</protein>
<evidence type="ECO:0000259" key="4">
    <source>
        <dbReference type="PROSITE" id="PS50893"/>
    </source>
</evidence>
<evidence type="ECO:0000256" key="2">
    <source>
        <dbReference type="ARBA" id="ARBA00022741"/>
    </source>
</evidence>
<dbReference type="SUPFAM" id="SSF52540">
    <property type="entry name" value="P-loop containing nucleoside triphosphate hydrolases"/>
    <property type="match status" value="1"/>
</dbReference>
<dbReference type="InterPro" id="IPR050319">
    <property type="entry name" value="ABC_transp_ATP-bind"/>
</dbReference>
<dbReference type="AlphaFoldDB" id="J0LN39"/>
<evidence type="ECO:0000313" key="6">
    <source>
        <dbReference type="Proteomes" id="UP000006415"/>
    </source>
</evidence>
<evidence type="ECO:0000256" key="1">
    <source>
        <dbReference type="ARBA" id="ARBA00022448"/>
    </source>
</evidence>
<dbReference type="EMBL" id="AGZS01000001">
    <property type="protein sequence ID" value="EJD65257.1"/>
    <property type="molecule type" value="Genomic_DNA"/>
</dbReference>
<dbReference type="InterPro" id="IPR003439">
    <property type="entry name" value="ABC_transporter-like_ATP-bd"/>
</dbReference>
<keyword evidence="6" id="KW-1185">Reference proteome</keyword>
<dbReference type="InterPro" id="IPR027417">
    <property type="entry name" value="P-loop_NTPase"/>
</dbReference>
<dbReference type="PROSITE" id="PS50893">
    <property type="entry name" value="ABC_TRANSPORTER_2"/>
    <property type="match status" value="1"/>
</dbReference>
<keyword evidence="3" id="KW-0067">ATP-binding</keyword>
<dbReference type="GO" id="GO:0016887">
    <property type="term" value="F:ATP hydrolysis activity"/>
    <property type="evidence" value="ECO:0007669"/>
    <property type="project" value="InterPro"/>
</dbReference>
<gene>
    <name evidence="5" type="ORF">HMPREF9156_00021</name>
</gene>
<evidence type="ECO:0000313" key="5">
    <source>
        <dbReference type="EMBL" id="EJD65257.1"/>
    </source>
</evidence>
<name>J0LN39_9BIFI</name>
<dbReference type="InterPro" id="IPR003593">
    <property type="entry name" value="AAA+_ATPase"/>
</dbReference>